<dbReference type="Pfam" id="PF07686">
    <property type="entry name" value="V-set"/>
    <property type="match status" value="1"/>
</dbReference>
<dbReference type="Gene3D" id="2.60.40.10">
    <property type="entry name" value="Immunoglobulins"/>
    <property type="match status" value="2"/>
</dbReference>
<evidence type="ECO:0000313" key="5">
    <source>
        <dbReference type="Ensembl" id="ENSKMAP00000022416.1"/>
    </source>
</evidence>
<keyword evidence="2" id="KW-0391">Immunity</keyword>
<feature type="domain" description="Ig-like" evidence="4">
    <location>
        <begin position="150"/>
        <end position="254"/>
    </location>
</feature>
<dbReference type="GO" id="GO:0002376">
    <property type="term" value="P:immune system process"/>
    <property type="evidence" value="ECO:0007669"/>
    <property type="project" value="UniProtKB-KW"/>
</dbReference>
<dbReference type="OMA" id="RITENQW"/>
<name>A0A3Q3B0N5_KRYMA</name>
<dbReference type="AlphaFoldDB" id="A0A3Q3B0N5"/>
<dbReference type="InterPro" id="IPR036179">
    <property type="entry name" value="Ig-like_dom_sf"/>
</dbReference>
<dbReference type="SMART" id="SM00409">
    <property type="entry name" value="IG"/>
    <property type="match status" value="1"/>
</dbReference>
<dbReference type="InterPro" id="IPR013106">
    <property type="entry name" value="Ig_V-set"/>
</dbReference>
<dbReference type="Ensembl" id="ENSKMAT00000022701.1">
    <property type="protein sequence ID" value="ENSKMAP00000022416.1"/>
    <property type="gene ID" value="ENSKMAG00000016630.1"/>
</dbReference>
<sequence length="313" mass="34837">QCRLLLCCYLIIHRTSPDALFYVVLFAASCNQVFQVPEHIVKPPGEAATIKCSHNVTAYDRVLWYKQVKSGQLQFLGYTYTNMHNPEPGVDVKLDGNADKGQTCTLTIEVLRTNSSAVYFCAARSTVYGEPAYFGQGTKLTVLDHEVKSPTVKILPPSDNECRKKKRSKRKKTLVCVASGFYPDHVSVSWNIDGQSVTDGVATDSAAVKKDKFYTVTSRLTVPAEAWFNPQTVFNCTVNFFNGSSNNPYSDSISCILICFPAEKYLHISQNAKLSYVVLIVKSCLYGVFVCFVIWKLQVGLIISHLINSPGRE</sequence>
<keyword evidence="6" id="KW-1185">Reference proteome</keyword>
<evidence type="ECO:0000313" key="6">
    <source>
        <dbReference type="Proteomes" id="UP000264800"/>
    </source>
</evidence>
<dbReference type="PANTHER" id="PTHR23268:SF102">
    <property type="entry name" value="IMMUNOGLOBULIN V-SET DOMAIN-CONTAINING PROTEIN"/>
    <property type="match status" value="1"/>
</dbReference>
<dbReference type="PROSITE" id="PS50835">
    <property type="entry name" value="IG_LIKE"/>
    <property type="match status" value="1"/>
</dbReference>
<dbReference type="InterPro" id="IPR003597">
    <property type="entry name" value="Ig_C1-set"/>
</dbReference>
<dbReference type="Pfam" id="PF07654">
    <property type="entry name" value="C1-set"/>
    <property type="match status" value="1"/>
</dbReference>
<reference evidence="5" key="2">
    <citation type="submission" date="2025-09" db="UniProtKB">
        <authorList>
            <consortium name="Ensembl"/>
        </authorList>
    </citation>
    <scope>IDENTIFICATION</scope>
</reference>
<evidence type="ECO:0000259" key="4">
    <source>
        <dbReference type="PROSITE" id="PS50835"/>
    </source>
</evidence>
<dbReference type="SMART" id="SM00407">
    <property type="entry name" value="IGc1"/>
    <property type="match status" value="1"/>
</dbReference>
<evidence type="ECO:0000256" key="1">
    <source>
        <dbReference type="ARBA" id="ARBA00022729"/>
    </source>
</evidence>
<accession>A0A3Q3B0N5</accession>
<dbReference type="InterPro" id="IPR003599">
    <property type="entry name" value="Ig_sub"/>
</dbReference>
<proteinExistence type="predicted"/>
<dbReference type="Proteomes" id="UP000264800">
    <property type="component" value="Unplaced"/>
</dbReference>
<keyword evidence="3" id="KW-1015">Disulfide bond</keyword>
<dbReference type="SUPFAM" id="SSF48726">
    <property type="entry name" value="Immunoglobulin"/>
    <property type="match status" value="2"/>
</dbReference>
<dbReference type="InterPro" id="IPR013783">
    <property type="entry name" value="Ig-like_fold"/>
</dbReference>
<dbReference type="GO" id="GO:0007166">
    <property type="term" value="P:cell surface receptor signaling pathway"/>
    <property type="evidence" value="ECO:0007669"/>
    <property type="project" value="TreeGrafter"/>
</dbReference>
<reference evidence="5" key="1">
    <citation type="submission" date="2025-08" db="UniProtKB">
        <authorList>
            <consortium name="Ensembl"/>
        </authorList>
    </citation>
    <scope>IDENTIFICATION</scope>
</reference>
<evidence type="ECO:0000256" key="2">
    <source>
        <dbReference type="ARBA" id="ARBA00022859"/>
    </source>
</evidence>
<keyword evidence="1" id="KW-0732">Signal</keyword>
<organism evidence="5 6">
    <name type="scientific">Kryptolebias marmoratus</name>
    <name type="common">Mangrove killifish</name>
    <name type="synonym">Rivulus marmoratus</name>
    <dbReference type="NCBI Taxonomy" id="37003"/>
    <lineage>
        <taxon>Eukaryota</taxon>
        <taxon>Metazoa</taxon>
        <taxon>Chordata</taxon>
        <taxon>Craniata</taxon>
        <taxon>Vertebrata</taxon>
        <taxon>Euteleostomi</taxon>
        <taxon>Actinopterygii</taxon>
        <taxon>Neopterygii</taxon>
        <taxon>Teleostei</taxon>
        <taxon>Neoteleostei</taxon>
        <taxon>Acanthomorphata</taxon>
        <taxon>Ovalentaria</taxon>
        <taxon>Atherinomorphae</taxon>
        <taxon>Cyprinodontiformes</taxon>
        <taxon>Rivulidae</taxon>
        <taxon>Kryptolebias</taxon>
    </lineage>
</organism>
<dbReference type="FunFam" id="2.60.40.10:FF:000283">
    <property type="entry name" value="Immunoglobulin kappa constant"/>
    <property type="match status" value="1"/>
</dbReference>
<dbReference type="PANTHER" id="PTHR23268">
    <property type="entry name" value="T-CELL RECEPTOR BETA CHAIN"/>
    <property type="match status" value="1"/>
</dbReference>
<dbReference type="InterPro" id="IPR050413">
    <property type="entry name" value="TCR_beta_variable"/>
</dbReference>
<dbReference type="InterPro" id="IPR007110">
    <property type="entry name" value="Ig-like_dom"/>
</dbReference>
<dbReference type="GeneTree" id="ENSGT00940000164625"/>
<dbReference type="STRING" id="37003.ENSKMAP00000022416"/>
<protein>
    <recommendedName>
        <fullName evidence="4">Ig-like domain-containing protein</fullName>
    </recommendedName>
</protein>
<evidence type="ECO:0000256" key="3">
    <source>
        <dbReference type="ARBA" id="ARBA00023157"/>
    </source>
</evidence>
<dbReference type="GO" id="GO:0005886">
    <property type="term" value="C:plasma membrane"/>
    <property type="evidence" value="ECO:0007669"/>
    <property type="project" value="TreeGrafter"/>
</dbReference>